<reference evidence="3" key="2">
    <citation type="submission" date="2021-05" db="EMBL/GenBank/DDBJ databases">
        <authorList>
            <person name="Moolhuijzen P.M."/>
            <person name="Moffat C.S."/>
        </authorList>
    </citation>
    <scope>NUCLEOTIDE SEQUENCE</scope>
    <source>
        <strain evidence="3">86-124</strain>
    </source>
</reference>
<comment type="caution">
    <text evidence="3">The sequence shown here is derived from an EMBL/GenBank/DDBJ whole genome shotgun (WGS) entry which is preliminary data.</text>
</comment>
<evidence type="ECO:0000313" key="2">
    <source>
        <dbReference type="EMBL" id="KAF7569431.1"/>
    </source>
</evidence>
<reference evidence="3" key="3">
    <citation type="journal article" date="2022" name="bioRxiv">
        <title>A global pangenome for the wheat fungal pathogen Pyrenophora tritici-repentis and prediction of effector protein structural homology.</title>
        <authorList>
            <person name="Moolhuijzen P."/>
            <person name="See P.T."/>
            <person name="Shi G."/>
            <person name="Powell H.R."/>
            <person name="Cockram J."/>
            <person name="Jorgensen L.N."/>
            <person name="Benslimane H."/>
            <person name="Strelkov S.E."/>
            <person name="Turner J."/>
            <person name="Liu Z."/>
            <person name="Moffat C.S."/>
        </authorList>
    </citation>
    <scope>NUCLEOTIDE SEQUENCE</scope>
    <source>
        <strain evidence="3">86-124</strain>
    </source>
</reference>
<keyword evidence="4" id="KW-1185">Reference proteome</keyword>
<dbReference type="Proteomes" id="UP000249757">
    <property type="component" value="Unassembled WGS sequence"/>
</dbReference>
<sequence length="200" mass="21981">MTTTPGLHTLHGVEDEKEAILEVLPTHCQLDVHDHPGTDRIVQSLEHCSIAHFACHGLTNYTDPSKSGLVFRKQDGAGSLIQDTMTVQNVSELKLEHARLAYLSACSTAENRAVRLKDEVIHVVSRFQVAGFAHVVGCQWPSADAICVEVAKAFYGTLFGGDGKMEDNDIASALQKAVSTIREKEWDQPLKWAQFVHYGA</sequence>
<gene>
    <name evidence="3" type="ORF">Ptr86124_010881</name>
    <name evidence="2" type="ORF">PtrM4_118460</name>
</gene>
<dbReference type="InterPro" id="IPR024983">
    <property type="entry name" value="CHAT_dom"/>
</dbReference>
<dbReference type="Pfam" id="PF12770">
    <property type="entry name" value="CHAT"/>
    <property type="match status" value="1"/>
</dbReference>
<name>A0A2W1EEB6_9PLEO</name>
<organism evidence="3 4">
    <name type="scientific">Pyrenophora tritici-repentis</name>
    <dbReference type="NCBI Taxonomy" id="45151"/>
    <lineage>
        <taxon>Eukaryota</taxon>
        <taxon>Fungi</taxon>
        <taxon>Dikarya</taxon>
        <taxon>Ascomycota</taxon>
        <taxon>Pezizomycotina</taxon>
        <taxon>Dothideomycetes</taxon>
        <taxon>Pleosporomycetidae</taxon>
        <taxon>Pleosporales</taxon>
        <taxon>Pleosporineae</taxon>
        <taxon>Pleosporaceae</taxon>
        <taxon>Pyrenophora</taxon>
    </lineage>
</organism>
<reference evidence="2" key="1">
    <citation type="journal article" date="2018" name="BMC Genomics">
        <title>Comparative genomics of the wheat fungal pathogen Pyrenophora tritici-repentis reveals chromosomal variations and genome plasticity.</title>
        <authorList>
            <person name="Moolhuijzen P."/>
            <person name="See P.T."/>
            <person name="Hane J.K."/>
            <person name="Shi G."/>
            <person name="Liu Z."/>
            <person name="Oliver R.P."/>
            <person name="Moffat C.S."/>
        </authorList>
    </citation>
    <scope>NUCLEOTIDE SEQUENCE [LARGE SCALE GENOMIC DNA]</scope>
    <source>
        <strain evidence="2">M4</strain>
    </source>
</reference>
<evidence type="ECO:0000313" key="4">
    <source>
        <dbReference type="Proteomes" id="UP000249757"/>
    </source>
</evidence>
<evidence type="ECO:0000313" key="3">
    <source>
        <dbReference type="EMBL" id="KAI1510435.1"/>
    </source>
</evidence>
<dbReference type="EMBL" id="NQIK02000006">
    <property type="protein sequence ID" value="KAF7569431.1"/>
    <property type="molecule type" value="Genomic_DNA"/>
</dbReference>
<dbReference type="OMA" id="HRWIPFI"/>
<protein>
    <submittedName>
        <fullName evidence="3">CHAT domain containing protein</fullName>
    </submittedName>
</protein>
<dbReference type="EMBL" id="NRDI02000017">
    <property type="protein sequence ID" value="KAI1510435.1"/>
    <property type="molecule type" value="Genomic_DNA"/>
</dbReference>
<dbReference type="AlphaFoldDB" id="A0A2W1EEB6"/>
<proteinExistence type="predicted"/>
<feature type="domain" description="CHAT" evidence="1">
    <location>
        <begin position="9"/>
        <end position="200"/>
    </location>
</feature>
<reference evidence="4" key="4">
    <citation type="journal article" date="2022" name="Microb. Genom.">
        <title>A global pangenome for the wheat fungal pathogen Pyrenophora tritici-repentis and prediction of effector protein structural homology.</title>
        <authorList>
            <person name="Moolhuijzen P.M."/>
            <person name="See P.T."/>
            <person name="Shi G."/>
            <person name="Powell H.R."/>
            <person name="Cockram J."/>
            <person name="Jorgensen L.N."/>
            <person name="Benslimane H."/>
            <person name="Strelkov S.E."/>
            <person name="Turner J."/>
            <person name="Liu Z."/>
            <person name="Moffat C.S."/>
        </authorList>
    </citation>
    <scope>NUCLEOTIDE SEQUENCE [LARGE SCALE GENOMIC DNA]</scope>
</reference>
<dbReference type="Proteomes" id="UP000245464">
    <property type="component" value="Chromosome 6"/>
</dbReference>
<evidence type="ECO:0000259" key="1">
    <source>
        <dbReference type="Pfam" id="PF12770"/>
    </source>
</evidence>
<dbReference type="OrthoDB" id="9991317at2759"/>
<accession>A0A2W1EEB6</accession>